<dbReference type="AlphaFoldDB" id="A0A9N9DHP0"/>
<reference evidence="1" key="1">
    <citation type="submission" date="2021-06" db="EMBL/GenBank/DDBJ databases">
        <authorList>
            <person name="Kallberg Y."/>
            <person name="Tangrot J."/>
            <person name="Rosling A."/>
        </authorList>
    </citation>
    <scope>NUCLEOTIDE SEQUENCE</scope>
    <source>
        <strain evidence="1">87-6 pot B 2015</strain>
    </source>
</reference>
<name>A0A9N9DHP0_FUNMO</name>
<keyword evidence="2" id="KW-1185">Reference proteome</keyword>
<organism evidence="1 2">
    <name type="scientific">Funneliformis mosseae</name>
    <name type="common">Endomycorrhizal fungus</name>
    <name type="synonym">Glomus mosseae</name>
    <dbReference type="NCBI Taxonomy" id="27381"/>
    <lineage>
        <taxon>Eukaryota</taxon>
        <taxon>Fungi</taxon>
        <taxon>Fungi incertae sedis</taxon>
        <taxon>Mucoromycota</taxon>
        <taxon>Glomeromycotina</taxon>
        <taxon>Glomeromycetes</taxon>
        <taxon>Glomerales</taxon>
        <taxon>Glomeraceae</taxon>
        <taxon>Funneliformis</taxon>
    </lineage>
</organism>
<protein>
    <submittedName>
        <fullName evidence="1">3522_t:CDS:1</fullName>
    </submittedName>
</protein>
<accession>A0A9N9DHP0</accession>
<gene>
    <name evidence="1" type="ORF">FMOSSE_LOCUS10727</name>
</gene>
<dbReference type="Proteomes" id="UP000789375">
    <property type="component" value="Unassembled WGS sequence"/>
</dbReference>
<evidence type="ECO:0000313" key="1">
    <source>
        <dbReference type="EMBL" id="CAG8635805.1"/>
    </source>
</evidence>
<dbReference type="EMBL" id="CAJVPP010003724">
    <property type="protein sequence ID" value="CAG8635805.1"/>
    <property type="molecule type" value="Genomic_DNA"/>
</dbReference>
<proteinExistence type="predicted"/>
<evidence type="ECO:0000313" key="2">
    <source>
        <dbReference type="Proteomes" id="UP000789375"/>
    </source>
</evidence>
<sequence>MGCQTNFKETNDNVDEWTQKDFVELERYIHNLIPFIRFYEISSEDYFKKFKTLTSSFAKHVNDDINSKLFEQKHFLSLANSIDEKHEYVIQVIEEVKWHIRWFEAI</sequence>
<comment type="caution">
    <text evidence="1">The sequence shown here is derived from an EMBL/GenBank/DDBJ whole genome shotgun (WGS) entry which is preliminary data.</text>
</comment>